<gene>
    <name evidence="8" type="primary">folB</name>
    <name evidence="8" type="ORF">EPD60_01070</name>
</gene>
<organism evidence="8 9">
    <name type="scientific">Flaviaesturariibacter flavus</name>
    <dbReference type="NCBI Taxonomy" id="2502780"/>
    <lineage>
        <taxon>Bacteria</taxon>
        <taxon>Pseudomonadati</taxon>
        <taxon>Bacteroidota</taxon>
        <taxon>Chitinophagia</taxon>
        <taxon>Chitinophagales</taxon>
        <taxon>Chitinophagaceae</taxon>
        <taxon>Flaviaestuariibacter</taxon>
    </lineage>
</organism>
<dbReference type="EC" id="4.1.2.25" evidence="6"/>
<dbReference type="SUPFAM" id="SSF55620">
    <property type="entry name" value="Tetrahydrobiopterin biosynthesis enzymes-like"/>
    <property type="match status" value="1"/>
</dbReference>
<dbReference type="RefSeq" id="WP_131445963.1">
    <property type="nucleotide sequence ID" value="NZ_SJZI01000002.1"/>
</dbReference>
<dbReference type="PANTHER" id="PTHR42844:SF1">
    <property type="entry name" value="DIHYDRONEOPTERIN ALDOLASE 1-RELATED"/>
    <property type="match status" value="1"/>
</dbReference>
<comment type="caution">
    <text evidence="8">The sequence shown here is derived from an EMBL/GenBank/DDBJ whole genome shotgun (WGS) entry which is preliminary data.</text>
</comment>
<comment type="catalytic activity">
    <reaction evidence="1 6">
        <text>7,8-dihydroneopterin = 6-hydroxymethyl-7,8-dihydropterin + glycolaldehyde</text>
        <dbReference type="Rhea" id="RHEA:10540"/>
        <dbReference type="ChEBI" id="CHEBI:17001"/>
        <dbReference type="ChEBI" id="CHEBI:17071"/>
        <dbReference type="ChEBI" id="CHEBI:44841"/>
        <dbReference type="EC" id="4.1.2.25"/>
    </reaction>
</comment>
<evidence type="ECO:0000256" key="3">
    <source>
        <dbReference type="ARBA" id="ARBA00005708"/>
    </source>
</evidence>
<dbReference type="InterPro" id="IPR006157">
    <property type="entry name" value="FolB_dom"/>
</dbReference>
<sequence length="121" mass="13217">MRSHFRISLEGLLFHAPHGVYEGEALTGNGFEVDVFLDMDAGVPVSGLEDTVNYVQAYELIRSIMDGRQALLETLCQQIATALEGSFSGLQRLEIRIRKRTPAIPSFSGSVGVALVKSYDA</sequence>
<comment type="similarity">
    <text evidence="3 6">Belongs to the DHNA family.</text>
</comment>
<dbReference type="GO" id="GO:0046656">
    <property type="term" value="P:folic acid biosynthetic process"/>
    <property type="evidence" value="ECO:0007669"/>
    <property type="project" value="UniProtKB-UniRule"/>
</dbReference>
<dbReference type="Gene3D" id="3.30.1130.10">
    <property type="match status" value="1"/>
</dbReference>
<keyword evidence="4 6" id="KW-0289">Folate biosynthesis</keyword>
<evidence type="ECO:0000256" key="2">
    <source>
        <dbReference type="ARBA" id="ARBA00005013"/>
    </source>
</evidence>
<dbReference type="GO" id="GO:0004150">
    <property type="term" value="F:dihydroneopterin aldolase activity"/>
    <property type="evidence" value="ECO:0007669"/>
    <property type="project" value="UniProtKB-UniRule"/>
</dbReference>
<dbReference type="OrthoDB" id="9803748at2"/>
<evidence type="ECO:0000256" key="4">
    <source>
        <dbReference type="ARBA" id="ARBA00022909"/>
    </source>
</evidence>
<evidence type="ECO:0000256" key="1">
    <source>
        <dbReference type="ARBA" id="ARBA00001353"/>
    </source>
</evidence>
<protein>
    <recommendedName>
        <fullName evidence="6">7,8-dihydroneopterin aldolase</fullName>
        <ecNumber evidence="6">4.1.2.25</ecNumber>
    </recommendedName>
</protein>
<keyword evidence="5 6" id="KW-0456">Lyase</keyword>
<dbReference type="SMART" id="SM00905">
    <property type="entry name" value="FolB"/>
    <property type="match status" value="1"/>
</dbReference>
<dbReference type="NCBIfam" id="TIGR00526">
    <property type="entry name" value="folB_dom"/>
    <property type="match status" value="1"/>
</dbReference>
<evidence type="ECO:0000256" key="6">
    <source>
        <dbReference type="RuleBase" id="RU362079"/>
    </source>
</evidence>
<dbReference type="GO" id="GO:0046654">
    <property type="term" value="P:tetrahydrofolate biosynthetic process"/>
    <property type="evidence" value="ECO:0007669"/>
    <property type="project" value="UniProtKB-UniRule"/>
</dbReference>
<evidence type="ECO:0000313" key="8">
    <source>
        <dbReference type="EMBL" id="TCJ19037.1"/>
    </source>
</evidence>
<dbReference type="InterPro" id="IPR006156">
    <property type="entry name" value="Dihydroneopterin_aldolase"/>
</dbReference>
<dbReference type="UniPathway" id="UPA00077">
    <property type="reaction ID" value="UER00154"/>
</dbReference>
<proteinExistence type="inferred from homology"/>
<dbReference type="GO" id="GO:0005737">
    <property type="term" value="C:cytoplasm"/>
    <property type="evidence" value="ECO:0007669"/>
    <property type="project" value="TreeGrafter"/>
</dbReference>
<evidence type="ECO:0000256" key="5">
    <source>
        <dbReference type="ARBA" id="ARBA00023239"/>
    </source>
</evidence>
<comment type="function">
    <text evidence="6">Catalyzes the conversion of 7,8-dihydroneopterin to 6-hydroxymethyl-7,8-dihydropterin.</text>
</comment>
<dbReference type="NCBIfam" id="TIGR00525">
    <property type="entry name" value="folB"/>
    <property type="match status" value="1"/>
</dbReference>
<feature type="domain" description="Dihydroneopterin aldolase/epimerase" evidence="7">
    <location>
        <begin position="7"/>
        <end position="117"/>
    </location>
</feature>
<dbReference type="Pfam" id="PF02152">
    <property type="entry name" value="FolB"/>
    <property type="match status" value="1"/>
</dbReference>
<comment type="pathway">
    <text evidence="2 6">Cofactor biosynthesis; tetrahydrofolate biosynthesis; 2-amino-4-hydroxy-6-hydroxymethyl-7,8-dihydropteridine diphosphate from 7,8-dihydroneopterin triphosphate: step 3/4.</text>
</comment>
<keyword evidence="9" id="KW-1185">Reference proteome</keyword>
<dbReference type="AlphaFoldDB" id="A0A4R1BP01"/>
<accession>A0A4R1BP01</accession>
<evidence type="ECO:0000259" key="7">
    <source>
        <dbReference type="SMART" id="SM00905"/>
    </source>
</evidence>
<dbReference type="PANTHER" id="PTHR42844">
    <property type="entry name" value="DIHYDRONEOPTERIN ALDOLASE 1-RELATED"/>
    <property type="match status" value="1"/>
</dbReference>
<evidence type="ECO:0000313" key="9">
    <source>
        <dbReference type="Proteomes" id="UP000295334"/>
    </source>
</evidence>
<dbReference type="EMBL" id="SJZI01000002">
    <property type="protein sequence ID" value="TCJ19037.1"/>
    <property type="molecule type" value="Genomic_DNA"/>
</dbReference>
<name>A0A4R1BP01_9BACT</name>
<dbReference type="Proteomes" id="UP000295334">
    <property type="component" value="Unassembled WGS sequence"/>
</dbReference>
<reference evidence="8 9" key="1">
    <citation type="submission" date="2019-03" db="EMBL/GenBank/DDBJ databases">
        <authorList>
            <person name="Kim M.K.M."/>
        </authorList>
    </citation>
    <scope>NUCLEOTIDE SEQUENCE [LARGE SCALE GENOMIC DNA]</scope>
    <source>
        <strain evidence="8 9">17J68-12</strain>
    </source>
</reference>
<dbReference type="InterPro" id="IPR043133">
    <property type="entry name" value="GTP-CH-I_C/QueF"/>
</dbReference>